<evidence type="ECO:0000256" key="2">
    <source>
        <dbReference type="ARBA" id="ARBA00022679"/>
    </source>
</evidence>
<comment type="similarity">
    <text evidence="8">Belongs to the MobA family.</text>
</comment>
<dbReference type="Gene3D" id="3.90.550.10">
    <property type="entry name" value="Spore Coat Polysaccharide Biosynthesis Protein SpsA, Chain A"/>
    <property type="match status" value="1"/>
</dbReference>
<evidence type="ECO:0000256" key="7">
    <source>
        <dbReference type="ARBA" id="ARBA00023150"/>
    </source>
</evidence>
<protein>
    <recommendedName>
        <fullName evidence="8">Probable molybdenum cofactor guanylyltransferase</fullName>
        <shortName evidence="8">MoCo guanylyltransferase</shortName>
        <ecNumber evidence="8">2.7.7.77</ecNumber>
    </recommendedName>
    <alternativeName>
        <fullName evidence="8">GTP:molybdopterin guanylyltransferase</fullName>
    </alternativeName>
    <alternativeName>
        <fullName evidence="8">Mo-MPT guanylyltransferase</fullName>
    </alternativeName>
    <alternativeName>
        <fullName evidence="8">Molybdopterin guanylyltransferase</fullName>
    </alternativeName>
    <alternativeName>
        <fullName evidence="8">Molybdopterin-guanine dinucleotide synthase</fullName>
        <shortName evidence="8">MGD synthase</shortName>
    </alternativeName>
</protein>
<name>A0A941GJE3_NIACI</name>
<comment type="subcellular location">
    <subcellularLocation>
        <location evidence="8">Cytoplasm</location>
    </subcellularLocation>
</comment>
<dbReference type="GO" id="GO:0005737">
    <property type="term" value="C:cytoplasm"/>
    <property type="evidence" value="ECO:0007669"/>
    <property type="project" value="UniProtKB-SubCell"/>
</dbReference>
<organism evidence="10">
    <name type="scientific">Niallia circulans</name>
    <name type="common">Bacillus circulans</name>
    <dbReference type="NCBI Taxonomy" id="1397"/>
    <lineage>
        <taxon>Bacteria</taxon>
        <taxon>Bacillati</taxon>
        <taxon>Bacillota</taxon>
        <taxon>Bacilli</taxon>
        <taxon>Bacillales</taxon>
        <taxon>Bacillaceae</taxon>
        <taxon>Niallia</taxon>
    </lineage>
</organism>
<dbReference type="InterPro" id="IPR025877">
    <property type="entry name" value="MobA-like_NTP_Trfase"/>
</dbReference>
<dbReference type="EMBL" id="JAGTPX010000022">
    <property type="protein sequence ID" value="MBR8671479.1"/>
    <property type="molecule type" value="Genomic_DNA"/>
</dbReference>
<dbReference type="SUPFAM" id="SSF53448">
    <property type="entry name" value="Nucleotide-diphospho-sugar transferases"/>
    <property type="match status" value="1"/>
</dbReference>
<keyword evidence="2 8" id="KW-0808">Transferase</keyword>
<keyword evidence="7 8" id="KW-0501">Molybdenum cofactor biosynthesis</keyword>
<keyword evidence="5 8" id="KW-0460">Magnesium</keyword>
<keyword evidence="3 8" id="KW-0479">Metal-binding</keyword>
<feature type="domain" description="MobA-like NTP transferase" evidence="9">
    <location>
        <begin position="5"/>
        <end position="159"/>
    </location>
</feature>
<feature type="binding site" evidence="8">
    <location>
        <begin position="8"/>
        <end position="10"/>
    </location>
    <ligand>
        <name>GTP</name>
        <dbReference type="ChEBI" id="CHEBI:37565"/>
    </ligand>
</feature>
<comment type="function">
    <text evidence="8">Transfers a GMP moiety from GTP to Mo-molybdopterin (Mo-MPT) cofactor (Moco or molybdenum cofactor) to form Mo-molybdopterin guanine dinucleotide (Mo-MGD) cofactor.</text>
</comment>
<keyword evidence="4 8" id="KW-0547">Nucleotide-binding</keyword>
<evidence type="ECO:0000256" key="8">
    <source>
        <dbReference type="HAMAP-Rule" id="MF_00316"/>
    </source>
</evidence>
<feature type="binding site" evidence="8">
    <location>
        <position position="100"/>
    </location>
    <ligand>
        <name>GTP</name>
        <dbReference type="ChEBI" id="CHEBI:37565"/>
    </ligand>
</feature>
<dbReference type="RefSeq" id="WP_212120622.1">
    <property type="nucleotide sequence ID" value="NZ_JAGTPX020000023.1"/>
</dbReference>
<reference evidence="10" key="1">
    <citation type="submission" date="2021-04" db="EMBL/GenBank/DDBJ databases">
        <title>Genomic analysis of electroactive and textile dye degrading Bacillus circulans strain: DC10 isolated from constructed wetland-microbial fuel cells treating textile dye wastewaters.</title>
        <authorList>
            <person name="Patel D.U."/>
            <person name="Desai C.R."/>
        </authorList>
    </citation>
    <scope>NUCLEOTIDE SEQUENCE</scope>
    <source>
        <strain evidence="10">DC10</strain>
    </source>
</reference>
<dbReference type="HAMAP" id="MF_00316">
    <property type="entry name" value="MobA"/>
    <property type="match status" value="1"/>
</dbReference>
<evidence type="ECO:0000256" key="6">
    <source>
        <dbReference type="ARBA" id="ARBA00023134"/>
    </source>
</evidence>
<evidence type="ECO:0000256" key="5">
    <source>
        <dbReference type="ARBA" id="ARBA00022842"/>
    </source>
</evidence>
<dbReference type="InterPro" id="IPR029044">
    <property type="entry name" value="Nucleotide-diphossugar_trans"/>
</dbReference>
<evidence type="ECO:0000256" key="4">
    <source>
        <dbReference type="ARBA" id="ARBA00022741"/>
    </source>
</evidence>
<feature type="binding site" evidence="8">
    <location>
        <position position="20"/>
    </location>
    <ligand>
        <name>GTP</name>
        <dbReference type="ChEBI" id="CHEBI:37565"/>
    </ligand>
</feature>
<dbReference type="GO" id="GO:0006777">
    <property type="term" value="P:Mo-molybdopterin cofactor biosynthetic process"/>
    <property type="evidence" value="ECO:0007669"/>
    <property type="project" value="UniProtKB-KW"/>
</dbReference>
<comment type="cofactor">
    <cofactor evidence="8">
        <name>Mg(2+)</name>
        <dbReference type="ChEBI" id="CHEBI:18420"/>
    </cofactor>
</comment>
<keyword evidence="1 8" id="KW-0963">Cytoplasm</keyword>
<dbReference type="GO" id="GO:0046872">
    <property type="term" value="F:metal ion binding"/>
    <property type="evidence" value="ECO:0007669"/>
    <property type="project" value="UniProtKB-KW"/>
</dbReference>
<dbReference type="InterPro" id="IPR013482">
    <property type="entry name" value="Molybde_CF_guanTrfase"/>
</dbReference>
<dbReference type="GO" id="GO:0061603">
    <property type="term" value="F:molybdenum cofactor guanylyltransferase activity"/>
    <property type="evidence" value="ECO:0007669"/>
    <property type="project" value="UniProtKB-EC"/>
</dbReference>
<comment type="catalytic activity">
    <reaction evidence="8">
        <text>Mo-molybdopterin + GTP + H(+) = Mo-molybdopterin guanine dinucleotide + diphosphate</text>
        <dbReference type="Rhea" id="RHEA:34243"/>
        <dbReference type="ChEBI" id="CHEBI:15378"/>
        <dbReference type="ChEBI" id="CHEBI:33019"/>
        <dbReference type="ChEBI" id="CHEBI:37565"/>
        <dbReference type="ChEBI" id="CHEBI:71302"/>
        <dbReference type="ChEBI" id="CHEBI:71310"/>
        <dbReference type="EC" id="2.7.7.77"/>
    </reaction>
</comment>
<evidence type="ECO:0000256" key="1">
    <source>
        <dbReference type="ARBA" id="ARBA00022490"/>
    </source>
</evidence>
<comment type="caution">
    <text evidence="10">The sequence shown here is derived from an EMBL/GenBank/DDBJ whole genome shotgun (WGS) entry which is preliminary data.</text>
</comment>
<evidence type="ECO:0000313" key="10">
    <source>
        <dbReference type="EMBL" id="MBR8671479.1"/>
    </source>
</evidence>
<dbReference type="Pfam" id="PF12804">
    <property type="entry name" value="NTP_transf_3"/>
    <property type="match status" value="1"/>
</dbReference>
<dbReference type="EC" id="2.7.7.77" evidence="8"/>
<comment type="caution">
    <text evidence="8">Lacks conserved residue(s) required for the propagation of feature annotation.</text>
</comment>
<dbReference type="PANTHER" id="PTHR19136:SF81">
    <property type="entry name" value="MOLYBDENUM COFACTOR GUANYLYLTRANSFERASE"/>
    <property type="match status" value="1"/>
</dbReference>
<sequence length="195" mass="22430">MKIAGIVLAGGKSSRYGKPKMFETYQGKYFYQHSVEALKQNSLSPIVIATNENLISSFEQDNVDFIVEKESETYQGPLFAIYNALSKISNVEWYFVLSCDTPFITPTFVDKMIQLAKNSYYDAIVPVQAGHIHPLLALYHQRSLVKMEQLLAKDKRKMQLLLDEISVLTVSFPAEDKMFININRPTDWHKRQEKN</sequence>
<accession>A0A941GJE3</accession>
<gene>
    <name evidence="8" type="primary">mobA</name>
    <name evidence="10" type="ORF">KD144_18235</name>
</gene>
<proteinExistence type="inferred from homology"/>
<keyword evidence="10" id="KW-0548">Nucleotidyltransferase</keyword>
<feature type="binding site" evidence="8">
    <location>
        <position position="100"/>
    </location>
    <ligand>
        <name>Mg(2+)</name>
        <dbReference type="ChEBI" id="CHEBI:18420"/>
    </ligand>
</feature>
<dbReference type="CDD" id="cd02503">
    <property type="entry name" value="MobA"/>
    <property type="match status" value="1"/>
</dbReference>
<dbReference type="AlphaFoldDB" id="A0A941GJE3"/>
<evidence type="ECO:0000256" key="3">
    <source>
        <dbReference type="ARBA" id="ARBA00022723"/>
    </source>
</evidence>
<comment type="domain">
    <text evidence="8">The N-terminal domain determines nucleotide recognition and specific binding, while the C-terminal domain determines the specific binding to the target protein.</text>
</comment>
<dbReference type="PANTHER" id="PTHR19136">
    <property type="entry name" value="MOLYBDENUM COFACTOR GUANYLYLTRANSFERASE"/>
    <property type="match status" value="1"/>
</dbReference>
<keyword evidence="6 8" id="KW-0342">GTP-binding</keyword>
<evidence type="ECO:0000259" key="9">
    <source>
        <dbReference type="Pfam" id="PF12804"/>
    </source>
</evidence>
<dbReference type="GO" id="GO:0005525">
    <property type="term" value="F:GTP binding"/>
    <property type="evidence" value="ECO:0007669"/>
    <property type="project" value="UniProtKB-UniRule"/>
</dbReference>